<feature type="region of interest" description="Disordered" evidence="9">
    <location>
        <begin position="167"/>
        <end position="210"/>
    </location>
</feature>
<dbReference type="InterPro" id="IPR057316">
    <property type="entry name" value="Rab11-FIP3/4_dom"/>
</dbReference>
<dbReference type="PROSITE" id="PS50222">
    <property type="entry name" value="EF_HAND_2"/>
    <property type="match status" value="1"/>
</dbReference>
<feature type="region of interest" description="Disordered" evidence="9">
    <location>
        <begin position="98"/>
        <end position="121"/>
    </location>
</feature>
<evidence type="ECO:0000256" key="2">
    <source>
        <dbReference type="ARBA" id="ARBA00004626"/>
    </source>
</evidence>
<dbReference type="SUPFAM" id="SSF144270">
    <property type="entry name" value="Eferin C-derminal domain-like"/>
    <property type="match status" value="1"/>
</dbReference>
<evidence type="ECO:0000259" key="11">
    <source>
        <dbReference type="PROSITE" id="PS51511"/>
    </source>
</evidence>
<comment type="subcellular location">
    <subcellularLocation>
        <location evidence="2">Cleavage furrow</location>
    </subcellularLocation>
    <subcellularLocation>
        <location evidence="1">Midbody</location>
    </subcellularLocation>
    <subcellularLocation>
        <location evidence="3">Recycling endosome membrane</location>
        <topology evidence="3">Peripheral membrane protein</topology>
    </subcellularLocation>
</comment>
<keyword evidence="6 8" id="KW-0175">Coiled coil</keyword>
<evidence type="ECO:0000256" key="6">
    <source>
        <dbReference type="ARBA" id="ARBA00023054"/>
    </source>
</evidence>
<dbReference type="InterPro" id="IPR019018">
    <property type="entry name" value="Rab-bd_FIP-RBD"/>
</dbReference>
<dbReference type="GO" id="GO:0055038">
    <property type="term" value="C:recycling endosome membrane"/>
    <property type="evidence" value="ECO:0007669"/>
    <property type="project" value="UniProtKB-SubCell"/>
</dbReference>
<dbReference type="PROSITE" id="PS51511">
    <property type="entry name" value="FIP_RBD"/>
    <property type="match status" value="1"/>
</dbReference>
<dbReference type="InterPro" id="IPR011992">
    <property type="entry name" value="EF-hand-dom_pair"/>
</dbReference>
<evidence type="ECO:0008006" key="14">
    <source>
        <dbReference type="Google" id="ProtNLM"/>
    </source>
</evidence>
<dbReference type="CDD" id="cd00051">
    <property type="entry name" value="EFh"/>
    <property type="match status" value="1"/>
</dbReference>
<dbReference type="GO" id="GO:0030139">
    <property type="term" value="C:endocytic vesicle"/>
    <property type="evidence" value="ECO:0007669"/>
    <property type="project" value="TreeGrafter"/>
</dbReference>
<evidence type="ECO:0000256" key="1">
    <source>
        <dbReference type="ARBA" id="ARBA00004214"/>
    </source>
</evidence>
<evidence type="ECO:0000313" key="12">
    <source>
        <dbReference type="EMBL" id="CAH0101919.1"/>
    </source>
</evidence>
<dbReference type="GO" id="GO:0030496">
    <property type="term" value="C:midbody"/>
    <property type="evidence" value="ECO:0007669"/>
    <property type="project" value="UniProtKB-SubCell"/>
</dbReference>
<evidence type="ECO:0000256" key="7">
    <source>
        <dbReference type="ARBA" id="ARBA00023136"/>
    </source>
</evidence>
<organism evidence="12 13">
    <name type="scientific">Daphnia galeata</name>
    <dbReference type="NCBI Taxonomy" id="27404"/>
    <lineage>
        <taxon>Eukaryota</taxon>
        <taxon>Metazoa</taxon>
        <taxon>Ecdysozoa</taxon>
        <taxon>Arthropoda</taxon>
        <taxon>Crustacea</taxon>
        <taxon>Branchiopoda</taxon>
        <taxon>Diplostraca</taxon>
        <taxon>Cladocera</taxon>
        <taxon>Anomopoda</taxon>
        <taxon>Daphniidae</taxon>
        <taxon>Daphnia</taxon>
    </lineage>
</organism>
<feature type="domain" description="FIP-RBD" evidence="11">
    <location>
        <begin position="671"/>
        <end position="733"/>
    </location>
</feature>
<dbReference type="GO" id="GO:0032154">
    <property type="term" value="C:cleavage furrow"/>
    <property type="evidence" value="ECO:0007669"/>
    <property type="project" value="UniProtKB-SubCell"/>
</dbReference>
<dbReference type="GO" id="GO:0005509">
    <property type="term" value="F:calcium ion binding"/>
    <property type="evidence" value="ECO:0007669"/>
    <property type="project" value="InterPro"/>
</dbReference>
<feature type="compositionally biased region" description="Polar residues" evidence="9">
    <location>
        <begin position="185"/>
        <end position="207"/>
    </location>
</feature>
<dbReference type="PANTHER" id="PTHR15726:SF7">
    <property type="entry name" value="NUCLEAR FALLOUT, ISOFORM J"/>
    <property type="match status" value="1"/>
</dbReference>
<gene>
    <name evidence="12" type="ORF">DGAL_LOCUS4291</name>
</gene>
<keyword evidence="7" id="KW-0472">Membrane</keyword>
<feature type="domain" description="EF-hand" evidence="10">
    <location>
        <begin position="62"/>
        <end position="97"/>
    </location>
</feature>
<dbReference type="Gene3D" id="1.10.238.10">
    <property type="entry name" value="EF-hand"/>
    <property type="match status" value="1"/>
</dbReference>
<accession>A0A8J2RM26</accession>
<dbReference type="GO" id="GO:0032456">
    <property type="term" value="P:endocytic recycling"/>
    <property type="evidence" value="ECO:0007669"/>
    <property type="project" value="TreeGrafter"/>
</dbReference>
<dbReference type="SUPFAM" id="SSF47473">
    <property type="entry name" value="EF-hand"/>
    <property type="match status" value="1"/>
</dbReference>
<dbReference type="PANTHER" id="PTHR15726">
    <property type="entry name" value="RAB11-FAMILY INTERACTING PROTEIN"/>
    <property type="match status" value="1"/>
</dbReference>
<dbReference type="Pfam" id="PF13499">
    <property type="entry name" value="EF-hand_7"/>
    <property type="match status" value="1"/>
</dbReference>
<evidence type="ECO:0000313" key="13">
    <source>
        <dbReference type="Proteomes" id="UP000789390"/>
    </source>
</evidence>
<evidence type="ECO:0000256" key="9">
    <source>
        <dbReference type="SAM" id="MobiDB-lite"/>
    </source>
</evidence>
<dbReference type="EMBL" id="CAKKLH010000068">
    <property type="protein sequence ID" value="CAH0101919.1"/>
    <property type="molecule type" value="Genomic_DNA"/>
</dbReference>
<evidence type="ECO:0000256" key="4">
    <source>
        <dbReference type="ARBA" id="ARBA00022448"/>
    </source>
</evidence>
<evidence type="ECO:0000256" key="3">
    <source>
        <dbReference type="ARBA" id="ARBA00004654"/>
    </source>
</evidence>
<evidence type="ECO:0000256" key="5">
    <source>
        <dbReference type="ARBA" id="ARBA00022753"/>
    </source>
</evidence>
<keyword evidence="5" id="KW-0967">Endosome</keyword>
<dbReference type="InterPro" id="IPR051977">
    <property type="entry name" value="Rab11-interacting_regulator"/>
</dbReference>
<protein>
    <recommendedName>
        <fullName evidence="14">Rab11 family-interacting protein 4A</fullName>
    </recommendedName>
</protein>
<feature type="coiled-coil region" evidence="8">
    <location>
        <begin position="467"/>
        <end position="590"/>
    </location>
</feature>
<evidence type="ECO:0000256" key="8">
    <source>
        <dbReference type="SAM" id="Coils"/>
    </source>
</evidence>
<dbReference type="InterPro" id="IPR002048">
    <property type="entry name" value="EF_hand_dom"/>
</dbReference>
<dbReference type="InterPro" id="IPR037245">
    <property type="entry name" value="FIP-RBD_C_sf"/>
</dbReference>
<dbReference type="OrthoDB" id="418358at2759"/>
<proteinExistence type="predicted"/>
<comment type="caution">
    <text evidence="12">The sequence shown here is derived from an EMBL/GenBank/DDBJ whole genome shotgun (WGS) entry which is preliminary data.</text>
</comment>
<dbReference type="SMART" id="SM00054">
    <property type="entry name" value="EFh"/>
    <property type="match status" value="2"/>
</dbReference>
<dbReference type="GO" id="GO:0032465">
    <property type="term" value="P:regulation of cytokinesis"/>
    <property type="evidence" value="ECO:0007669"/>
    <property type="project" value="TreeGrafter"/>
</dbReference>
<dbReference type="Pfam" id="PF09457">
    <property type="entry name" value="RBD-FIP"/>
    <property type="match status" value="1"/>
</dbReference>
<dbReference type="AlphaFoldDB" id="A0A8J2RM26"/>
<evidence type="ECO:0000259" key="10">
    <source>
        <dbReference type="PROSITE" id="PS50222"/>
    </source>
</evidence>
<keyword evidence="13" id="KW-1185">Reference proteome</keyword>
<reference evidence="12" key="1">
    <citation type="submission" date="2021-11" db="EMBL/GenBank/DDBJ databases">
        <authorList>
            <person name="Schell T."/>
        </authorList>
    </citation>
    <scope>NUCLEOTIDE SEQUENCE</scope>
    <source>
        <strain evidence="12">M5</strain>
    </source>
</reference>
<dbReference type="Proteomes" id="UP000789390">
    <property type="component" value="Unassembled WGS sequence"/>
</dbReference>
<sequence length="736" mass="81939">MEAQTLCQQQQLNNNINNNLMMKDGDIHQQLLRRVFQMCDVQRRGHISIDDLLELGQSYLGQDTKDLADALRSLDPLGDGTLTFDEFCRGVGSIIQQSPAEGANSRDLTSSTSSPTKRSRTLIDWSELTMPLVTDAGGDHSTLSTETAAAHLVVNDEDILLASVDGSLTGGKRRNSSSDEVDSGYSKSSTPTDSAPTTGSVSGCSSMSEREISFEGYGEADHSIENGTPSDADANPVPQMIGNRANWMNGMLRNSLRRSDYNSPGKRGVGLAAGSNALASQLYSKNVNNTSSRSSNGGDNEDFCSDASLEDDVVDLGHKSLERAPAVASDLSIDSVHRHFLLLLFCVFICRCLGHGRKLGIQTDGGEETYIVRHRFSSLAMNSTSLDCNSLATVRSLGGAELEYDLWEGQFTFSQPTGPGLQQQIHDNASVVHFFKSEYHTLINKVQILQQQITALADTQFSSDDRYSRSKQENAALTARLQMLEESLRDVELRATQQLTEEQRRNKELIVRVEREKQLEIENCTIKLQAAEREVELTREECARLRGQTERLRGERSALQQRLYEAETSLLEGQEELRRMSDLVKREREQWAVENANGKQLAAELSREVDLLRATQQNHSEFGELTPSVARVREMENEIKTLKQQNNSLRETNDELQAQLFSRGLEEGRTLLSEHLACNSLAAEFEVMSQDDVSEKIRTALREQQDVNAQLRSYIEGILLTIVENQPSLLERKPPQ</sequence>
<keyword evidence="4" id="KW-0813">Transport</keyword>
<dbReference type="Gene3D" id="1.20.5.2440">
    <property type="match status" value="1"/>
</dbReference>
<feature type="coiled-coil region" evidence="8">
    <location>
        <begin position="632"/>
        <end position="659"/>
    </location>
</feature>
<dbReference type="Pfam" id="PF25450">
    <property type="entry name" value="Rab11-FIP3"/>
    <property type="match status" value="1"/>
</dbReference>
<name>A0A8J2RM26_9CRUS</name>